<gene>
    <name evidence="3" type="ORF">ACFFUR_10970</name>
</gene>
<accession>A0ABV5J681</accession>
<evidence type="ECO:0000259" key="2">
    <source>
        <dbReference type="Pfam" id="PF20094"/>
    </source>
</evidence>
<proteinExistence type="predicted"/>
<name>A0ABV5J681_9BACT</name>
<dbReference type="RefSeq" id="WP_290248311.1">
    <property type="nucleotide sequence ID" value="NZ_JAUFQT010000001.1"/>
</dbReference>
<sequence>MMIKIKTGKILLAFALFILLVTPLTQAQTSLKNINQNLRYSRYSRIAPKIIPIQLENRKFKLQMPVEKIEDEANFEDYQFSYAIVKSFTDKIDQEDLIPLSKAKLKQETERHFYFEETVNVPKDQEEAYVVFWAKDKRQDDEYVYHEDLISPYVINHPNFGAYYNNSIPFDQTFIHKEEALIFKSEGPMDLFSFYYPREFAPPYPPMETRESPVPKEIQVQYAGQFLINTPKPFDENGYYFIQSDTTSQSGLLIKTVDEAFPGVSNYGEMIDMLVYISTRSEHEALREAADKKKALDKYWLELTHDADKAKEIIKEYFRQIEFANLLFTDFKEGWKTDRGMIYIIMGPPNDVFFEKGKEIWIYNRIGSNSKISFTFARVKNIFTPNYYKLNRSRSYQPEWFRNIKLWRSGKMAF</sequence>
<protein>
    <submittedName>
        <fullName evidence="3">GWxTD domain-containing protein</fullName>
    </submittedName>
</protein>
<organism evidence="3 4">
    <name type="scientific">Echinicola jeungdonensis</name>
    <dbReference type="NCBI Taxonomy" id="709343"/>
    <lineage>
        <taxon>Bacteria</taxon>
        <taxon>Pseudomonadati</taxon>
        <taxon>Bacteroidota</taxon>
        <taxon>Cytophagia</taxon>
        <taxon>Cytophagales</taxon>
        <taxon>Cyclobacteriaceae</taxon>
        <taxon>Echinicola</taxon>
    </lineage>
</organism>
<reference evidence="3 4" key="1">
    <citation type="submission" date="2024-09" db="EMBL/GenBank/DDBJ databases">
        <authorList>
            <person name="Sun Q."/>
            <person name="Mori K."/>
        </authorList>
    </citation>
    <scope>NUCLEOTIDE SEQUENCE [LARGE SCALE GENOMIC DNA]</scope>
    <source>
        <strain evidence="3 4">CECT 7682</strain>
    </source>
</reference>
<evidence type="ECO:0000313" key="3">
    <source>
        <dbReference type="EMBL" id="MFB9212327.1"/>
    </source>
</evidence>
<feature type="domain" description="GWxTD" evidence="2">
    <location>
        <begin position="238"/>
        <end position="409"/>
    </location>
</feature>
<comment type="caution">
    <text evidence="3">The sequence shown here is derived from an EMBL/GenBank/DDBJ whole genome shotgun (WGS) entry which is preliminary data.</text>
</comment>
<dbReference type="InterPro" id="IPR030959">
    <property type="entry name" value="GWxTD_dom"/>
</dbReference>
<dbReference type="Pfam" id="PF20094">
    <property type="entry name" value="GWxTD_dom"/>
    <property type="match status" value="1"/>
</dbReference>
<dbReference type="NCBIfam" id="TIGR04514">
    <property type="entry name" value="GWxTD_dom"/>
    <property type="match status" value="1"/>
</dbReference>
<feature type="signal peptide" evidence="1">
    <location>
        <begin position="1"/>
        <end position="27"/>
    </location>
</feature>
<keyword evidence="4" id="KW-1185">Reference proteome</keyword>
<evidence type="ECO:0000313" key="4">
    <source>
        <dbReference type="Proteomes" id="UP001589654"/>
    </source>
</evidence>
<evidence type="ECO:0000256" key="1">
    <source>
        <dbReference type="SAM" id="SignalP"/>
    </source>
</evidence>
<dbReference type="Proteomes" id="UP001589654">
    <property type="component" value="Unassembled WGS sequence"/>
</dbReference>
<feature type="chain" id="PRO_5045140153" evidence="1">
    <location>
        <begin position="28"/>
        <end position="414"/>
    </location>
</feature>
<dbReference type="EMBL" id="JBHMEW010000060">
    <property type="protein sequence ID" value="MFB9212327.1"/>
    <property type="molecule type" value="Genomic_DNA"/>
</dbReference>
<keyword evidence="1" id="KW-0732">Signal</keyword>